<feature type="domain" description="ABC3 transporter permease C-terminal" evidence="8">
    <location>
        <begin position="281"/>
        <end position="393"/>
    </location>
</feature>
<evidence type="ECO:0000256" key="7">
    <source>
        <dbReference type="SAM" id="Phobius"/>
    </source>
</evidence>
<feature type="transmembrane region" description="Helical" evidence="7">
    <location>
        <begin position="277"/>
        <end position="302"/>
    </location>
</feature>
<evidence type="ECO:0000256" key="5">
    <source>
        <dbReference type="ARBA" id="ARBA00023136"/>
    </source>
</evidence>
<feature type="transmembrane region" description="Helical" evidence="7">
    <location>
        <begin position="21"/>
        <end position="42"/>
    </location>
</feature>
<keyword evidence="5 7" id="KW-0472">Membrane</keyword>
<dbReference type="Pfam" id="PF02687">
    <property type="entry name" value="FtsX"/>
    <property type="match status" value="1"/>
</dbReference>
<protein>
    <submittedName>
        <fullName evidence="10">Putative ABC transport system permease protein</fullName>
    </submittedName>
</protein>
<dbReference type="GO" id="GO:0005886">
    <property type="term" value="C:plasma membrane"/>
    <property type="evidence" value="ECO:0007669"/>
    <property type="project" value="UniProtKB-SubCell"/>
</dbReference>
<reference evidence="10 11" key="1">
    <citation type="submission" date="2018-03" db="EMBL/GenBank/DDBJ databases">
        <title>Genomic Encyclopedia of Archaeal and Bacterial Type Strains, Phase II (KMG-II): from individual species to whole genera.</title>
        <authorList>
            <person name="Goeker M."/>
        </authorList>
    </citation>
    <scope>NUCLEOTIDE SEQUENCE [LARGE SCALE GENOMIC DNA]</scope>
    <source>
        <strain evidence="10 11">DSM 45211</strain>
    </source>
</reference>
<dbReference type="OrthoDB" id="9780560at2"/>
<dbReference type="InterPro" id="IPR003838">
    <property type="entry name" value="ABC3_permease_C"/>
</dbReference>
<dbReference type="Pfam" id="PF12704">
    <property type="entry name" value="MacB_PCD"/>
    <property type="match status" value="1"/>
</dbReference>
<evidence type="ECO:0000313" key="10">
    <source>
        <dbReference type="EMBL" id="PSK92403.1"/>
    </source>
</evidence>
<dbReference type="AlphaFoldDB" id="A0A2P8D5A7"/>
<keyword evidence="3 7" id="KW-0812">Transmembrane</keyword>
<comment type="caution">
    <text evidence="10">The sequence shown here is derived from an EMBL/GenBank/DDBJ whole genome shotgun (WGS) entry which is preliminary data.</text>
</comment>
<organism evidence="10 11">
    <name type="scientific">Haloactinopolyspora alba</name>
    <dbReference type="NCBI Taxonomy" id="648780"/>
    <lineage>
        <taxon>Bacteria</taxon>
        <taxon>Bacillati</taxon>
        <taxon>Actinomycetota</taxon>
        <taxon>Actinomycetes</taxon>
        <taxon>Jiangellales</taxon>
        <taxon>Jiangellaceae</taxon>
        <taxon>Haloactinopolyspora</taxon>
    </lineage>
</organism>
<keyword evidence="4 7" id="KW-1133">Transmembrane helix</keyword>
<name>A0A2P8D5A7_9ACTN</name>
<proteinExistence type="inferred from homology"/>
<keyword evidence="2" id="KW-1003">Cell membrane</keyword>
<evidence type="ECO:0000256" key="4">
    <source>
        <dbReference type="ARBA" id="ARBA00022989"/>
    </source>
</evidence>
<feature type="domain" description="MacB-like periplasmic core" evidence="9">
    <location>
        <begin position="22"/>
        <end position="223"/>
    </location>
</feature>
<dbReference type="InterPro" id="IPR050250">
    <property type="entry name" value="Macrolide_Exporter_MacB"/>
</dbReference>
<evidence type="ECO:0000313" key="11">
    <source>
        <dbReference type="Proteomes" id="UP000243528"/>
    </source>
</evidence>
<keyword evidence="11" id="KW-1185">Reference proteome</keyword>
<dbReference type="EMBL" id="PYGE01000032">
    <property type="protein sequence ID" value="PSK92403.1"/>
    <property type="molecule type" value="Genomic_DNA"/>
</dbReference>
<evidence type="ECO:0000256" key="1">
    <source>
        <dbReference type="ARBA" id="ARBA00004651"/>
    </source>
</evidence>
<feature type="transmembrane region" description="Helical" evidence="7">
    <location>
        <begin position="331"/>
        <end position="353"/>
    </location>
</feature>
<dbReference type="PANTHER" id="PTHR30572">
    <property type="entry name" value="MEMBRANE COMPONENT OF TRANSPORTER-RELATED"/>
    <property type="match status" value="1"/>
</dbReference>
<evidence type="ECO:0000259" key="8">
    <source>
        <dbReference type="Pfam" id="PF02687"/>
    </source>
</evidence>
<dbReference type="PANTHER" id="PTHR30572:SF4">
    <property type="entry name" value="ABC TRANSPORTER PERMEASE YTRF"/>
    <property type="match status" value="1"/>
</dbReference>
<feature type="transmembrane region" description="Helical" evidence="7">
    <location>
        <begin position="365"/>
        <end position="386"/>
    </location>
</feature>
<evidence type="ECO:0000259" key="9">
    <source>
        <dbReference type="Pfam" id="PF12704"/>
    </source>
</evidence>
<sequence>MSVRDLCGEAVAGVATRPSRLALTTLGTVLGIAALVATLGLGQTAAGQISERFDAVAATRVVIEPAEREGPDGQVDATELPWDAPERLGRLAGVDSAGTYAAVDVGGASVVGLPVTAATGTLENVVPVAAASPGLFAAVGASLRTGRLYDSGHDERADRVVVLGKYAAERLGVNRVDSQPSVFIGNRAFTVVGIIDSVDHRSGILDAVVMPMGTARETYGLEAPEAVEIRTALGAAQQVGGQARLAVSPNDPDLLAADVPPPPGSLGDNVSADVNGLFLALGGLSLLVGGLGIANVTLLSVMERVSEIGLRRAVGAGRTHVAGQFLVESGLVGLIGGLIGAAAGVLTTVGVSVVRDWTPLLDTRLAVAAPLLGAVIGLVAGTYPAWRASTIEPIAALRSG</sequence>
<gene>
    <name evidence="10" type="ORF">CLV30_13219</name>
</gene>
<evidence type="ECO:0000256" key="3">
    <source>
        <dbReference type="ARBA" id="ARBA00022692"/>
    </source>
</evidence>
<dbReference type="InterPro" id="IPR025857">
    <property type="entry name" value="MacB_PCD"/>
</dbReference>
<evidence type="ECO:0000256" key="2">
    <source>
        <dbReference type="ARBA" id="ARBA00022475"/>
    </source>
</evidence>
<dbReference type="Proteomes" id="UP000243528">
    <property type="component" value="Unassembled WGS sequence"/>
</dbReference>
<comment type="similarity">
    <text evidence="6">Belongs to the ABC-4 integral membrane protein family.</text>
</comment>
<comment type="subcellular location">
    <subcellularLocation>
        <location evidence="1">Cell membrane</location>
        <topology evidence="1">Multi-pass membrane protein</topology>
    </subcellularLocation>
</comment>
<accession>A0A2P8D5A7</accession>
<dbReference type="GO" id="GO:0022857">
    <property type="term" value="F:transmembrane transporter activity"/>
    <property type="evidence" value="ECO:0007669"/>
    <property type="project" value="TreeGrafter"/>
</dbReference>
<evidence type="ECO:0000256" key="6">
    <source>
        <dbReference type="ARBA" id="ARBA00038076"/>
    </source>
</evidence>